<dbReference type="Gene3D" id="2.40.50.140">
    <property type="entry name" value="Nucleic acid-binding proteins"/>
    <property type="match status" value="1"/>
</dbReference>
<keyword evidence="2" id="KW-0436">Ligase</keyword>
<dbReference type="InterPro" id="IPR004115">
    <property type="entry name" value="GAD-like_sf"/>
</dbReference>
<proteinExistence type="inferred from homology"/>
<dbReference type="Pfam" id="PF00152">
    <property type="entry name" value="tRNA-synt_2"/>
    <property type="match status" value="2"/>
</dbReference>
<dbReference type="InterPro" id="IPR045864">
    <property type="entry name" value="aa-tRNA-synth_II/BPL/LPL"/>
</dbReference>
<feature type="domain" description="Aminoacyl-transfer RNA synthetases class-II family profile" evidence="8">
    <location>
        <begin position="204"/>
        <end position="656"/>
    </location>
</feature>
<dbReference type="InterPro" id="IPR012340">
    <property type="entry name" value="NA-bd_OB-fold"/>
</dbReference>
<keyword evidence="4" id="KW-0067">ATP-binding</keyword>
<dbReference type="GO" id="GO:0005524">
    <property type="term" value="F:ATP binding"/>
    <property type="evidence" value="ECO:0007669"/>
    <property type="project" value="UniProtKB-KW"/>
</dbReference>
<dbReference type="GO" id="GO:0005739">
    <property type="term" value="C:mitochondrion"/>
    <property type="evidence" value="ECO:0007669"/>
    <property type="project" value="TreeGrafter"/>
</dbReference>
<sequence>MSIISSRALRSLRACPKCSVISNSRILSAVGPRMISRANSTISPRSIKPYVPKSGRKAHHGPRAKITHDIQDLSPALENQKVVVAGWLFSQRRASENLHFFTIRSSTSSVQLVSRLKDASQELMEWPLESVVLVEGTVQGRKQKAKGASAPVDEVEIDLSKITLLNPADAQLPFYPNRPEIANEDLRNHHRYLDLRRAELAENLKTRSKVAHIVRNYLHDNGFTEVETPILLNSSPEGAREFLVPTRTPSSDGSPRFYALPQSPQQPKQLLIASGAIPRYYQIAKCFRDEDGRKDRQPEFTQIDLEMAFVDGSAPNAAIAKDGSAGMRSTWAIGGSQVREIIEGLVKKIWKDIKGVDLEGWFRVMPYDVAMDVYGSDKPDTRFEMYTLPIGYYPTLSDASLDKILLDQSPSTVEFMIVPSHQAEGLDIPSLAKSSQFIDYIKITDKNIYTWQNESVLTAPIGLEQDKTLPAGVRPGDVVWVSRRKKIAEGGWTHLGRLRVQISEILSSKGLLQLPTQPHFLWITQFPLFTLADEDKAQLSKGRYASTHHPFTSPMWEDLEDLKKGKVDGVRGQHYDLVLNGQEIGGGSVRIHDAELQEWVMKEVLQLDDEEIGRFDHLLKALRCGAPPHGGIALGFDRLVSILCETKSIREVIAFPKSGTSGIDPVFRSPSISSDEVLKEYGLTSLKGLQKQEVKEEEVEEIEEKEKDKAVVKEKIVEEDGKIKKSEKVLREEQEKEVEVNEKERIVVEEK</sequence>
<dbReference type="SUPFAM" id="SSF50249">
    <property type="entry name" value="Nucleic acid-binding proteins"/>
    <property type="match status" value="1"/>
</dbReference>
<dbReference type="KEGG" id="ker:91103025"/>
<dbReference type="InterPro" id="IPR004524">
    <property type="entry name" value="Asp-tRNA-ligase_1"/>
</dbReference>
<organism evidence="9 10">
    <name type="scientific">Kwoniella europaea PYCC6329</name>
    <dbReference type="NCBI Taxonomy" id="1423913"/>
    <lineage>
        <taxon>Eukaryota</taxon>
        <taxon>Fungi</taxon>
        <taxon>Dikarya</taxon>
        <taxon>Basidiomycota</taxon>
        <taxon>Agaricomycotina</taxon>
        <taxon>Tremellomycetes</taxon>
        <taxon>Tremellales</taxon>
        <taxon>Cryptococcaceae</taxon>
        <taxon>Kwoniella</taxon>
    </lineage>
</organism>
<dbReference type="Pfam" id="PF01336">
    <property type="entry name" value="tRNA_anti-codon"/>
    <property type="match status" value="1"/>
</dbReference>
<dbReference type="InterPro" id="IPR002312">
    <property type="entry name" value="Asp/Asn-tRNA-synth_IIb"/>
</dbReference>
<evidence type="ECO:0000313" key="9">
    <source>
        <dbReference type="EMBL" id="WWD06138.1"/>
    </source>
</evidence>
<dbReference type="CDD" id="cd04317">
    <property type="entry name" value="EcAspRS_like_N"/>
    <property type="match status" value="1"/>
</dbReference>
<dbReference type="InterPro" id="IPR006195">
    <property type="entry name" value="aa-tRNA-synth_II"/>
</dbReference>
<dbReference type="PANTHER" id="PTHR22594:SF5">
    <property type="entry name" value="ASPARTATE--TRNA LIGASE, MITOCHONDRIAL"/>
    <property type="match status" value="1"/>
</dbReference>
<dbReference type="HAMAP" id="MF_00044">
    <property type="entry name" value="Asp_tRNA_synth_type1"/>
    <property type="match status" value="1"/>
</dbReference>
<gene>
    <name evidence="9" type="ORF">V865_004223</name>
</gene>
<accession>A0AAX4KK02</accession>
<evidence type="ECO:0000256" key="2">
    <source>
        <dbReference type="ARBA" id="ARBA00022598"/>
    </source>
</evidence>
<feature type="coiled-coil region" evidence="7">
    <location>
        <begin position="689"/>
        <end position="751"/>
    </location>
</feature>
<dbReference type="InterPro" id="IPR004364">
    <property type="entry name" value="Aa-tRNA-synt_II"/>
</dbReference>
<dbReference type="RefSeq" id="XP_066084105.1">
    <property type="nucleotide sequence ID" value="XM_066228008.1"/>
</dbReference>
<dbReference type="PRINTS" id="PR01042">
    <property type="entry name" value="TRNASYNTHASP"/>
</dbReference>
<dbReference type="PANTHER" id="PTHR22594">
    <property type="entry name" value="ASPARTYL/LYSYL-TRNA SYNTHETASE"/>
    <property type="match status" value="1"/>
</dbReference>
<dbReference type="InterPro" id="IPR004365">
    <property type="entry name" value="NA-bd_OB_tRNA"/>
</dbReference>
<comment type="similarity">
    <text evidence="1">Belongs to the class-II aminoacyl-tRNA synthetase family. Type 1 subfamily.</text>
</comment>
<dbReference type="Gene3D" id="3.30.1360.30">
    <property type="entry name" value="GAD-like domain"/>
    <property type="match status" value="1"/>
</dbReference>
<evidence type="ECO:0000256" key="4">
    <source>
        <dbReference type="ARBA" id="ARBA00022840"/>
    </source>
</evidence>
<dbReference type="EMBL" id="CP144089">
    <property type="protein sequence ID" value="WWD06138.1"/>
    <property type="molecule type" value="Genomic_DNA"/>
</dbReference>
<dbReference type="GO" id="GO:0006422">
    <property type="term" value="P:aspartyl-tRNA aminoacylation"/>
    <property type="evidence" value="ECO:0007669"/>
    <property type="project" value="TreeGrafter"/>
</dbReference>
<dbReference type="SUPFAM" id="SSF55681">
    <property type="entry name" value="Class II aaRS and biotin synthetases"/>
    <property type="match status" value="1"/>
</dbReference>
<name>A0AAX4KK02_9TREE</name>
<dbReference type="Proteomes" id="UP001358614">
    <property type="component" value="Chromosome 1"/>
</dbReference>
<dbReference type="GO" id="GO:0003676">
    <property type="term" value="F:nucleic acid binding"/>
    <property type="evidence" value="ECO:0007669"/>
    <property type="project" value="InterPro"/>
</dbReference>
<dbReference type="AlphaFoldDB" id="A0AAX4KK02"/>
<keyword evidence="6" id="KW-0030">Aminoacyl-tRNA synthetase</keyword>
<dbReference type="GeneID" id="91103025"/>
<keyword evidence="5" id="KW-0648">Protein biosynthesis</keyword>
<dbReference type="InterPro" id="IPR047089">
    <property type="entry name" value="Asp-tRNA-ligase_1_N"/>
</dbReference>
<dbReference type="GO" id="GO:0004815">
    <property type="term" value="F:aspartate-tRNA ligase activity"/>
    <property type="evidence" value="ECO:0007669"/>
    <property type="project" value="TreeGrafter"/>
</dbReference>
<evidence type="ECO:0000256" key="3">
    <source>
        <dbReference type="ARBA" id="ARBA00022741"/>
    </source>
</evidence>
<evidence type="ECO:0000256" key="6">
    <source>
        <dbReference type="ARBA" id="ARBA00023146"/>
    </source>
</evidence>
<evidence type="ECO:0000259" key="8">
    <source>
        <dbReference type="PROSITE" id="PS50862"/>
    </source>
</evidence>
<dbReference type="PROSITE" id="PS50862">
    <property type="entry name" value="AA_TRNA_LIGASE_II"/>
    <property type="match status" value="1"/>
</dbReference>
<evidence type="ECO:0000256" key="7">
    <source>
        <dbReference type="SAM" id="Coils"/>
    </source>
</evidence>
<keyword evidence="3" id="KW-0547">Nucleotide-binding</keyword>
<dbReference type="Gene3D" id="3.30.930.10">
    <property type="entry name" value="Bira Bifunctional Protein, Domain 2"/>
    <property type="match status" value="1"/>
</dbReference>
<reference evidence="9 10" key="1">
    <citation type="submission" date="2024-01" db="EMBL/GenBank/DDBJ databases">
        <title>Comparative genomics of Cryptococcus and Kwoniella reveals pathogenesis evolution and contrasting modes of karyotype evolution via chromosome fusion or intercentromeric recombination.</title>
        <authorList>
            <person name="Coelho M.A."/>
            <person name="David-Palma M."/>
            <person name="Shea T."/>
            <person name="Bowers K."/>
            <person name="McGinley-Smith S."/>
            <person name="Mohammad A.W."/>
            <person name="Gnirke A."/>
            <person name="Yurkov A.M."/>
            <person name="Nowrousian M."/>
            <person name="Sun S."/>
            <person name="Cuomo C.A."/>
            <person name="Heitman J."/>
        </authorList>
    </citation>
    <scope>NUCLEOTIDE SEQUENCE [LARGE SCALE GENOMIC DNA]</scope>
    <source>
        <strain evidence="9 10">PYCC6329</strain>
    </source>
</reference>
<evidence type="ECO:0000256" key="1">
    <source>
        <dbReference type="ARBA" id="ARBA00006303"/>
    </source>
</evidence>
<keyword evidence="10" id="KW-1185">Reference proteome</keyword>
<evidence type="ECO:0000256" key="5">
    <source>
        <dbReference type="ARBA" id="ARBA00022917"/>
    </source>
</evidence>
<keyword evidence="7" id="KW-0175">Coiled coil</keyword>
<protein>
    <recommendedName>
        <fullName evidence="8">Aminoacyl-transfer RNA synthetases class-II family profile domain-containing protein</fullName>
    </recommendedName>
</protein>
<evidence type="ECO:0000313" key="10">
    <source>
        <dbReference type="Proteomes" id="UP001358614"/>
    </source>
</evidence>